<dbReference type="Gene3D" id="3.30.450.20">
    <property type="entry name" value="PAS domain"/>
    <property type="match status" value="1"/>
</dbReference>
<protein>
    <recommendedName>
        <fullName evidence="2">histidine kinase</fullName>
        <ecNumber evidence="2">2.7.13.3</ecNumber>
    </recommendedName>
</protein>
<comment type="caution">
    <text evidence="12">The sequence shown here is derived from an EMBL/GenBank/DDBJ whole genome shotgun (WGS) entry which is preliminary data.</text>
</comment>
<evidence type="ECO:0000256" key="3">
    <source>
        <dbReference type="ARBA" id="ARBA00022679"/>
    </source>
</evidence>
<evidence type="ECO:0000256" key="4">
    <source>
        <dbReference type="ARBA" id="ARBA00022741"/>
    </source>
</evidence>
<dbReference type="Proteomes" id="UP000030652">
    <property type="component" value="Unassembled WGS sequence"/>
</dbReference>
<dbReference type="GO" id="GO:0000155">
    <property type="term" value="F:phosphorelay sensor kinase activity"/>
    <property type="evidence" value="ECO:0007669"/>
    <property type="project" value="InterPro"/>
</dbReference>
<sequence length="337" mass="38296">MKKGKEEQKPKKPSPLRKRAEKKLKPETIDIKRLSDEEVRKLAHELQVHQIELDMQNEELRRSQLELEDSRDRYSRLYDFAPVGYFTISENGIVLEANLTGAKMLGVERRELIDKPLGLFIMKEDQDIYYKQRTMICKTKNRGTCELRMVRKDGTQFNSQLECVAAHDTGENVTRCMAIMSDITERKEMEEALLHSEKLKSLGTIAAGIAHEFNNNLAIIIGSAELLDIVKDDKGLKKGINTIIKAGGNGAEIVKKMVTFARAGECTSNYILADINYLIEQTVDFTMPRWKNMAQSKGINYHIDTDGMTDVPEVLCNSTELTAVFINIMNNSFRGKT</sequence>
<dbReference type="SMART" id="SM00086">
    <property type="entry name" value="PAC"/>
    <property type="match status" value="1"/>
</dbReference>
<dbReference type="PROSITE" id="PS50112">
    <property type="entry name" value="PAS"/>
    <property type="match status" value="1"/>
</dbReference>
<keyword evidence="7" id="KW-0902">Two-component regulatory system</keyword>
<evidence type="ECO:0000313" key="13">
    <source>
        <dbReference type="Proteomes" id="UP000030652"/>
    </source>
</evidence>
<dbReference type="InterPro" id="IPR000014">
    <property type="entry name" value="PAS"/>
</dbReference>
<dbReference type="eggNOG" id="COG4191">
    <property type="taxonomic scope" value="Bacteria"/>
</dbReference>
<evidence type="ECO:0000256" key="9">
    <source>
        <dbReference type="SAM" id="MobiDB-lite"/>
    </source>
</evidence>
<keyword evidence="6" id="KW-0067">ATP-binding</keyword>
<feature type="domain" description="PAC" evidence="11">
    <location>
        <begin position="143"/>
        <end position="195"/>
    </location>
</feature>
<gene>
    <name evidence="12" type="primary">atoS_1</name>
    <name evidence="12" type="ORF">SCABRO_01740</name>
</gene>
<organism evidence="12 13">
    <name type="scientific">Candidatus Scalindua brodae</name>
    <dbReference type="NCBI Taxonomy" id="237368"/>
    <lineage>
        <taxon>Bacteria</taxon>
        <taxon>Pseudomonadati</taxon>
        <taxon>Planctomycetota</taxon>
        <taxon>Candidatus Brocadiia</taxon>
        <taxon>Candidatus Brocadiales</taxon>
        <taxon>Candidatus Scalinduaceae</taxon>
        <taxon>Candidatus Scalindua</taxon>
    </lineage>
</organism>
<dbReference type="InterPro" id="IPR035965">
    <property type="entry name" value="PAS-like_dom_sf"/>
</dbReference>
<keyword evidence="3" id="KW-0808">Transferase</keyword>
<dbReference type="CDD" id="cd00130">
    <property type="entry name" value="PAS"/>
    <property type="match status" value="1"/>
</dbReference>
<dbReference type="SMART" id="SM00091">
    <property type="entry name" value="PAS"/>
    <property type="match status" value="1"/>
</dbReference>
<feature type="domain" description="PAS" evidence="10">
    <location>
        <begin position="70"/>
        <end position="127"/>
    </location>
</feature>
<feature type="compositionally biased region" description="Basic and acidic residues" evidence="9">
    <location>
        <begin position="1"/>
        <end position="10"/>
    </location>
</feature>
<name>A0A0B0EIX1_9BACT</name>
<dbReference type="InterPro" id="IPR000700">
    <property type="entry name" value="PAS-assoc_C"/>
</dbReference>
<dbReference type="Pfam" id="PF00512">
    <property type="entry name" value="HisKA"/>
    <property type="match status" value="1"/>
</dbReference>
<proteinExistence type="predicted"/>
<dbReference type="AlphaFoldDB" id="A0A0B0EIX1"/>
<dbReference type="InterPro" id="IPR003661">
    <property type="entry name" value="HisK_dim/P_dom"/>
</dbReference>
<dbReference type="NCBIfam" id="TIGR00229">
    <property type="entry name" value="sensory_box"/>
    <property type="match status" value="1"/>
</dbReference>
<evidence type="ECO:0000256" key="6">
    <source>
        <dbReference type="ARBA" id="ARBA00022840"/>
    </source>
</evidence>
<dbReference type="InterPro" id="IPR036097">
    <property type="entry name" value="HisK_dim/P_sf"/>
</dbReference>
<evidence type="ECO:0000313" key="12">
    <source>
        <dbReference type="EMBL" id="KHE92529.1"/>
    </source>
</evidence>
<dbReference type="Gene3D" id="1.10.287.130">
    <property type="match status" value="1"/>
</dbReference>
<evidence type="ECO:0000259" key="11">
    <source>
        <dbReference type="PROSITE" id="PS50113"/>
    </source>
</evidence>
<dbReference type="EC" id="2.7.13.3" evidence="2"/>
<dbReference type="CDD" id="cd00082">
    <property type="entry name" value="HisKA"/>
    <property type="match status" value="1"/>
</dbReference>
<evidence type="ECO:0000259" key="10">
    <source>
        <dbReference type="PROSITE" id="PS50112"/>
    </source>
</evidence>
<keyword evidence="5 12" id="KW-0418">Kinase</keyword>
<evidence type="ECO:0000256" key="8">
    <source>
        <dbReference type="SAM" id="Coils"/>
    </source>
</evidence>
<evidence type="ECO:0000256" key="5">
    <source>
        <dbReference type="ARBA" id="ARBA00022777"/>
    </source>
</evidence>
<dbReference type="PANTHER" id="PTHR43065:SF46">
    <property type="entry name" value="C4-DICARBOXYLATE TRANSPORT SENSOR PROTEIN DCTB"/>
    <property type="match status" value="1"/>
</dbReference>
<dbReference type="PROSITE" id="PS50113">
    <property type="entry name" value="PAC"/>
    <property type="match status" value="1"/>
</dbReference>
<dbReference type="GO" id="GO:0005524">
    <property type="term" value="F:ATP binding"/>
    <property type="evidence" value="ECO:0007669"/>
    <property type="project" value="UniProtKB-KW"/>
</dbReference>
<accession>A0A0B0EIX1</accession>
<comment type="catalytic activity">
    <reaction evidence="1">
        <text>ATP + protein L-histidine = ADP + protein N-phospho-L-histidine.</text>
        <dbReference type="EC" id="2.7.13.3"/>
    </reaction>
</comment>
<dbReference type="PANTHER" id="PTHR43065">
    <property type="entry name" value="SENSOR HISTIDINE KINASE"/>
    <property type="match status" value="1"/>
</dbReference>
<dbReference type="SUPFAM" id="SSF47384">
    <property type="entry name" value="Homodimeric domain of signal transducing histidine kinase"/>
    <property type="match status" value="1"/>
</dbReference>
<evidence type="ECO:0000256" key="1">
    <source>
        <dbReference type="ARBA" id="ARBA00000085"/>
    </source>
</evidence>
<evidence type="ECO:0000256" key="7">
    <source>
        <dbReference type="ARBA" id="ARBA00023012"/>
    </source>
</evidence>
<keyword evidence="8" id="KW-0175">Coiled coil</keyword>
<keyword evidence="4" id="KW-0547">Nucleotide-binding</keyword>
<dbReference type="Pfam" id="PF13426">
    <property type="entry name" value="PAS_9"/>
    <property type="match status" value="1"/>
</dbReference>
<reference evidence="12 13" key="1">
    <citation type="submission" date="2014-10" db="EMBL/GenBank/DDBJ databases">
        <title>Draft genome of anammox bacterium scalindua brodae, obtained using differential coverage binning of sequence data from two enrichment reactors.</title>
        <authorList>
            <person name="Speth D.R."/>
            <person name="Russ L."/>
            <person name="Kartal B."/>
            <person name="Op den Camp H.J."/>
            <person name="Dutilh B.E."/>
            <person name="Jetten M.S."/>
        </authorList>
    </citation>
    <scope>NUCLEOTIDE SEQUENCE [LARGE SCALE GENOMIC DNA]</scope>
    <source>
        <strain evidence="12">RU1</strain>
    </source>
</reference>
<dbReference type="InterPro" id="IPR001610">
    <property type="entry name" value="PAC"/>
</dbReference>
<feature type="coiled-coil region" evidence="8">
    <location>
        <begin position="39"/>
        <end position="73"/>
    </location>
</feature>
<dbReference type="SMART" id="SM00388">
    <property type="entry name" value="HisKA"/>
    <property type="match status" value="1"/>
</dbReference>
<feature type="compositionally biased region" description="Basic residues" evidence="9">
    <location>
        <begin position="11"/>
        <end position="22"/>
    </location>
</feature>
<dbReference type="EMBL" id="JRYO01000121">
    <property type="protein sequence ID" value="KHE92529.1"/>
    <property type="molecule type" value="Genomic_DNA"/>
</dbReference>
<feature type="region of interest" description="Disordered" evidence="9">
    <location>
        <begin position="1"/>
        <end position="24"/>
    </location>
</feature>
<dbReference type="SUPFAM" id="SSF55785">
    <property type="entry name" value="PYP-like sensor domain (PAS domain)"/>
    <property type="match status" value="1"/>
</dbReference>
<evidence type="ECO:0000256" key="2">
    <source>
        <dbReference type="ARBA" id="ARBA00012438"/>
    </source>
</evidence>